<dbReference type="Proteomes" id="UP001610334">
    <property type="component" value="Unassembled WGS sequence"/>
</dbReference>
<gene>
    <name evidence="1" type="ORF">BJX63DRAFT_436735</name>
</gene>
<accession>A0ABR4GXN4</accession>
<keyword evidence="2" id="KW-1185">Reference proteome</keyword>
<sequence length="342" mass="40454">MRRPLCRLSSLVLASLRTHTNPKSCRPYYWPTLPIEDIKDPFTRRMRQWNHRPDNRPLEGHELAIPYLYTPLPDELPTGVHKDLLLLYAAYVGNIDRYVRLRDPNNFIDYEFDCVIRGIYHDTMFAKWWSLQPDHPDSLGLMYAIRAACYARFIINNDLTHIDKETNEANFPYVIWHPHFALRETYVELARRKPAMTSQAARACIMADYENEYKSINPTPDWFLLDQAERQQATNPFYLEDLQRRTKEMGIDIEEPSVPDEWKIWEERPLKFWRAWSVRSEVSPGLMIRAEDYNKYYEGFGADMSSLEVYISTSDELRAQAKRTHGVDLEEMYRRTITQGGS</sequence>
<organism evidence="1 2">
    <name type="scientific">Aspergillus granulosus</name>
    <dbReference type="NCBI Taxonomy" id="176169"/>
    <lineage>
        <taxon>Eukaryota</taxon>
        <taxon>Fungi</taxon>
        <taxon>Dikarya</taxon>
        <taxon>Ascomycota</taxon>
        <taxon>Pezizomycotina</taxon>
        <taxon>Eurotiomycetes</taxon>
        <taxon>Eurotiomycetidae</taxon>
        <taxon>Eurotiales</taxon>
        <taxon>Aspergillaceae</taxon>
        <taxon>Aspergillus</taxon>
        <taxon>Aspergillus subgen. Nidulantes</taxon>
    </lineage>
</organism>
<proteinExistence type="predicted"/>
<evidence type="ECO:0000313" key="2">
    <source>
        <dbReference type="Proteomes" id="UP001610334"/>
    </source>
</evidence>
<comment type="caution">
    <text evidence="1">The sequence shown here is derived from an EMBL/GenBank/DDBJ whole genome shotgun (WGS) entry which is preliminary data.</text>
</comment>
<name>A0ABR4GXN4_9EURO</name>
<reference evidence="1 2" key="1">
    <citation type="submission" date="2024-07" db="EMBL/GenBank/DDBJ databases">
        <title>Section-level genome sequencing and comparative genomics of Aspergillus sections Usti and Cavernicolus.</title>
        <authorList>
            <consortium name="Lawrence Berkeley National Laboratory"/>
            <person name="Nybo J.L."/>
            <person name="Vesth T.C."/>
            <person name="Theobald S."/>
            <person name="Frisvad J.C."/>
            <person name="Larsen T.O."/>
            <person name="Kjaerboelling I."/>
            <person name="Rothschild-Mancinelli K."/>
            <person name="Lyhne E.K."/>
            <person name="Kogle M.E."/>
            <person name="Barry K."/>
            <person name="Clum A."/>
            <person name="Na H."/>
            <person name="Ledsgaard L."/>
            <person name="Lin J."/>
            <person name="Lipzen A."/>
            <person name="Kuo A."/>
            <person name="Riley R."/>
            <person name="Mondo S."/>
            <person name="Labutti K."/>
            <person name="Haridas S."/>
            <person name="Pangalinan J."/>
            <person name="Salamov A.A."/>
            <person name="Simmons B.A."/>
            <person name="Magnuson J.K."/>
            <person name="Chen J."/>
            <person name="Drula E."/>
            <person name="Henrissat B."/>
            <person name="Wiebenga A."/>
            <person name="Lubbers R.J."/>
            <person name="Gomes A.C."/>
            <person name="Makela M.R."/>
            <person name="Stajich J."/>
            <person name="Grigoriev I.V."/>
            <person name="Mortensen U.H."/>
            <person name="De Vries R.P."/>
            <person name="Baker S.E."/>
            <person name="Andersen M.R."/>
        </authorList>
    </citation>
    <scope>NUCLEOTIDE SEQUENCE [LARGE SCALE GENOMIC DNA]</scope>
    <source>
        <strain evidence="1 2">CBS 588.65</strain>
    </source>
</reference>
<dbReference type="EMBL" id="JBFXLT010000130">
    <property type="protein sequence ID" value="KAL2807810.1"/>
    <property type="molecule type" value="Genomic_DNA"/>
</dbReference>
<protein>
    <submittedName>
        <fullName evidence="1">Uncharacterized protein</fullName>
    </submittedName>
</protein>
<evidence type="ECO:0000313" key="1">
    <source>
        <dbReference type="EMBL" id="KAL2807810.1"/>
    </source>
</evidence>